<feature type="domain" description="MADS-box" evidence="7">
    <location>
        <begin position="1"/>
        <end position="61"/>
    </location>
</feature>
<accession>A0A2G9GCI0</accession>
<comment type="caution">
    <text evidence="8">The sequence shown here is derived from an EMBL/GenBank/DDBJ whole genome shotgun (WGS) entry which is preliminary data.</text>
</comment>
<keyword evidence="3" id="KW-0238">DNA-binding</keyword>
<dbReference type="PANTHER" id="PTHR11945:SF779">
    <property type="entry name" value="AGAMOUS-LIKE MADS-BOX PROTEIN AGL61"/>
    <property type="match status" value="1"/>
</dbReference>
<dbReference type="OrthoDB" id="1896642at2759"/>
<dbReference type="Proteomes" id="UP000231279">
    <property type="component" value="Unassembled WGS sequence"/>
</dbReference>
<evidence type="ECO:0000259" key="7">
    <source>
        <dbReference type="PROSITE" id="PS50066"/>
    </source>
</evidence>
<keyword evidence="2" id="KW-0805">Transcription regulation</keyword>
<comment type="subcellular location">
    <subcellularLocation>
        <location evidence="1">Nucleus</location>
    </subcellularLocation>
</comment>
<evidence type="ECO:0000256" key="4">
    <source>
        <dbReference type="ARBA" id="ARBA00023163"/>
    </source>
</evidence>
<dbReference type="PRINTS" id="PR00404">
    <property type="entry name" value="MADSDOMAIN"/>
</dbReference>
<organism evidence="8 9">
    <name type="scientific">Handroanthus impetiginosus</name>
    <dbReference type="NCBI Taxonomy" id="429701"/>
    <lineage>
        <taxon>Eukaryota</taxon>
        <taxon>Viridiplantae</taxon>
        <taxon>Streptophyta</taxon>
        <taxon>Embryophyta</taxon>
        <taxon>Tracheophyta</taxon>
        <taxon>Spermatophyta</taxon>
        <taxon>Magnoliopsida</taxon>
        <taxon>eudicotyledons</taxon>
        <taxon>Gunneridae</taxon>
        <taxon>Pentapetalae</taxon>
        <taxon>asterids</taxon>
        <taxon>lamiids</taxon>
        <taxon>Lamiales</taxon>
        <taxon>Bignoniaceae</taxon>
        <taxon>Crescentiina</taxon>
        <taxon>Tabebuia alliance</taxon>
        <taxon>Handroanthus</taxon>
    </lineage>
</organism>
<evidence type="ECO:0000256" key="5">
    <source>
        <dbReference type="ARBA" id="ARBA00023242"/>
    </source>
</evidence>
<keyword evidence="5" id="KW-0539">Nucleus</keyword>
<feature type="region of interest" description="Disordered" evidence="6">
    <location>
        <begin position="149"/>
        <end position="172"/>
    </location>
</feature>
<dbReference type="GO" id="GO:0046983">
    <property type="term" value="F:protein dimerization activity"/>
    <property type="evidence" value="ECO:0007669"/>
    <property type="project" value="InterPro"/>
</dbReference>
<dbReference type="PROSITE" id="PS50066">
    <property type="entry name" value="MADS_BOX_2"/>
    <property type="match status" value="1"/>
</dbReference>
<proteinExistence type="predicted"/>
<dbReference type="GO" id="GO:0000978">
    <property type="term" value="F:RNA polymerase II cis-regulatory region sequence-specific DNA binding"/>
    <property type="evidence" value="ECO:0007669"/>
    <property type="project" value="TreeGrafter"/>
</dbReference>
<evidence type="ECO:0000313" key="9">
    <source>
        <dbReference type="Proteomes" id="UP000231279"/>
    </source>
</evidence>
<dbReference type="PANTHER" id="PTHR11945">
    <property type="entry name" value="MADS BOX PROTEIN"/>
    <property type="match status" value="1"/>
</dbReference>
<dbReference type="GO" id="GO:0000981">
    <property type="term" value="F:DNA-binding transcription factor activity, RNA polymerase II-specific"/>
    <property type="evidence" value="ECO:0007669"/>
    <property type="project" value="TreeGrafter"/>
</dbReference>
<name>A0A2G9GCI0_9LAMI</name>
<dbReference type="InterPro" id="IPR002100">
    <property type="entry name" value="TF_MADSbox"/>
</dbReference>
<reference evidence="9" key="1">
    <citation type="journal article" date="2018" name="Gigascience">
        <title>Genome assembly of the Pink Ipe (Handroanthus impetiginosus, Bignoniaceae), a highly valued, ecologically keystone Neotropical timber forest tree.</title>
        <authorList>
            <person name="Silva-Junior O.B."/>
            <person name="Grattapaglia D."/>
            <person name="Novaes E."/>
            <person name="Collevatti R.G."/>
        </authorList>
    </citation>
    <scope>NUCLEOTIDE SEQUENCE [LARGE SCALE GENOMIC DNA]</scope>
    <source>
        <strain evidence="9">cv. UFG-1</strain>
    </source>
</reference>
<evidence type="ECO:0000256" key="2">
    <source>
        <dbReference type="ARBA" id="ARBA00023015"/>
    </source>
</evidence>
<evidence type="ECO:0000256" key="6">
    <source>
        <dbReference type="SAM" id="MobiDB-lite"/>
    </source>
</evidence>
<sequence length="172" mass="18975">MVRRRIEIELIEDKPKRHTTFTKRRKGLEKKTRVFCNKFDAEAAILTVSEAGNAFGYGHPSVDMVLDRYLDRAREENNGVEERLDGEVEDEVEEAAAPLTEVEKRIADGMESGKWEVAIGDLGLEELGELEAEMQKIKSNVAARAREIAASEKNVSDGGSSSGNSSSGGFRS</sequence>
<dbReference type="SUPFAM" id="SSF55455">
    <property type="entry name" value="SRF-like"/>
    <property type="match status" value="1"/>
</dbReference>
<dbReference type="EMBL" id="NKXS01005818">
    <property type="protein sequence ID" value="PIN02690.1"/>
    <property type="molecule type" value="Genomic_DNA"/>
</dbReference>
<evidence type="ECO:0000256" key="1">
    <source>
        <dbReference type="ARBA" id="ARBA00004123"/>
    </source>
</evidence>
<evidence type="ECO:0000256" key="3">
    <source>
        <dbReference type="ARBA" id="ARBA00023125"/>
    </source>
</evidence>
<feature type="compositionally biased region" description="Low complexity" evidence="6">
    <location>
        <begin position="156"/>
        <end position="172"/>
    </location>
</feature>
<keyword evidence="9" id="KW-1185">Reference proteome</keyword>
<dbReference type="SMART" id="SM00432">
    <property type="entry name" value="MADS"/>
    <property type="match status" value="1"/>
</dbReference>
<keyword evidence="4" id="KW-0804">Transcription</keyword>
<dbReference type="Pfam" id="PF00319">
    <property type="entry name" value="SRF-TF"/>
    <property type="match status" value="1"/>
</dbReference>
<evidence type="ECO:0000313" key="8">
    <source>
        <dbReference type="EMBL" id="PIN02690.1"/>
    </source>
</evidence>
<dbReference type="InterPro" id="IPR036879">
    <property type="entry name" value="TF_MADSbox_sf"/>
</dbReference>
<protein>
    <submittedName>
        <fullName evidence="8">MADS box transcription factor</fullName>
    </submittedName>
</protein>
<dbReference type="Gene3D" id="3.40.1810.10">
    <property type="entry name" value="Transcription factor, MADS-box"/>
    <property type="match status" value="1"/>
</dbReference>
<gene>
    <name evidence="8" type="ORF">CDL12_24805</name>
</gene>
<dbReference type="AlphaFoldDB" id="A0A2G9GCI0"/>
<dbReference type="GO" id="GO:0005634">
    <property type="term" value="C:nucleus"/>
    <property type="evidence" value="ECO:0007669"/>
    <property type="project" value="UniProtKB-SubCell"/>
</dbReference>